<gene>
    <name evidence="2" type="ORF">AZI87_15935</name>
</gene>
<dbReference type="Pfam" id="PF14235">
    <property type="entry name" value="DUF4337"/>
    <property type="match status" value="1"/>
</dbReference>
<dbReference type="Proteomes" id="UP000075799">
    <property type="component" value="Unassembled WGS sequence"/>
</dbReference>
<proteinExistence type="predicted"/>
<organism evidence="2 3">
    <name type="scientific">Bdellovibrio bacteriovorus</name>
    <dbReference type="NCBI Taxonomy" id="959"/>
    <lineage>
        <taxon>Bacteria</taxon>
        <taxon>Pseudomonadati</taxon>
        <taxon>Bdellovibrionota</taxon>
        <taxon>Bdellovibrionia</taxon>
        <taxon>Bdellovibrionales</taxon>
        <taxon>Pseudobdellovibrionaceae</taxon>
        <taxon>Bdellovibrio</taxon>
    </lineage>
</organism>
<protein>
    <recommendedName>
        <fullName evidence="4">DUF4337 domain-containing protein</fullName>
    </recommendedName>
</protein>
<keyword evidence="1" id="KW-0472">Membrane</keyword>
<dbReference type="OrthoDB" id="954864at2"/>
<name>A0A162G1F5_BDEBC</name>
<evidence type="ECO:0000256" key="1">
    <source>
        <dbReference type="SAM" id="Phobius"/>
    </source>
</evidence>
<keyword evidence="1" id="KW-0812">Transmembrane</keyword>
<evidence type="ECO:0000313" key="2">
    <source>
        <dbReference type="EMBL" id="KYG63032.1"/>
    </source>
</evidence>
<evidence type="ECO:0000313" key="3">
    <source>
        <dbReference type="Proteomes" id="UP000075799"/>
    </source>
</evidence>
<comment type="caution">
    <text evidence="2">The sequence shown here is derived from an EMBL/GenBank/DDBJ whole genome shotgun (WGS) entry which is preliminary data.</text>
</comment>
<evidence type="ECO:0008006" key="4">
    <source>
        <dbReference type="Google" id="ProtNLM"/>
    </source>
</evidence>
<accession>A0A162G1F5</accession>
<reference evidence="2 3" key="1">
    <citation type="submission" date="2016-03" db="EMBL/GenBank/DDBJ databases">
        <authorList>
            <person name="Ploux O."/>
        </authorList>
    </citation>
    <scope>NUCLEOTIDE SEQUENCE [LARGE SCALE GENOMIC DNA]</scope>
    <source>
        <strain evidence="2 3">EC13</strain>
    </source>
</reference>
<keyword evidence="1" id="KW-1133">Transmembrane helix</keyword>
<sequence length="202" mass="22077">MTEVKNSNFEMRCGVVIAVFAAVMAVSDLIAGKYGDDEIIGTNEKAAAYMWYQSKSIKETLVEGEKSLLMSLKEAGAIQARASEGIDNHIANLNKKILRYKKEKNEILKGSESVGKENWVQDVNGELGKIIGAQEMEVHLAALGKAGDRFDMASLFFQICLVLGALSLVLKKEKLQMLFFTGMCSLGLLGTSISLWAFLSLS</sequence>
<dbReference type="InterPro" id="IPR025570">
    <property type="entry name" value="DUF4337"/>
</dbReference>
<feature type="transmembrane region" description="Helical" evidence="1">
    <location>
        <begin position="12"/>
        <end position="31"/>
    </location>
</feature>
<dbReference type="AlphaFoldDB" id="A0A162G1F5"/>
<dbReference type="EMBL" id="LUKD01000008">
    <property type="protein sequence ID" value="KYG63032.1"/>
    <property type="molecule type" value="Genomic_DNA"/>
</dbReference>
<feature type="transmembrane region" description="Helical" evidence="1">
    <location>
        <begin position="152"/>
        <end position="170"/>
    </location>
</feature>
<feature type="transmembrane region" description="Helical" evidence="1">
    <location>
        <begin position="177"/>
        <end position="199"/>
    </location>
</feature>